<feature type="compositionally biased region" description="Gly residues" evidence="8">
    <location>
        <begin position="796"/>
        <end position="811"/>
    </location>
</feature>
<feature type="region of interest" description="Disordered" evidence="8">
    <location>
        <begin position="1"/>
        <end position="35"/>
    </location>
</feature>
<dbReference type="Gene3D" id="3.90.70.10">
    <property type="entry name" value="Cysteine proteinases"/>
    <property type="match status" value="1"/>
</dbReference>
<protein>
    <recommendedName>
        <fullName evidence="3">ubiquitinyl hydrolase 1</fullName>
        <ecNumber evidence="3">3.4.19.12</ecNumber>
    </recommendedName>
</protein>
<feature type="compositionally biased region" description="Low complexity" evidence="8">
    <location>
        <begin position="198"/>
        <end position="233"/>
    </location>
</feature>
<dbReference type="PROSITE" id="PS00972">
    <property type="entry name" value="USP_1"/>
    <property type="match status" value="1"/>
</dbReference>
<dbReference type="PROSITE" id="PS50206">
    <property type="entry name" value="RHODANESE_3"/>
    <property type="match status" value="1"/>
</dbReference>
<feature type="compositionally biased region" description="Low complexity" evidence="8">
    <location>
        <begin position="719"/>
        <end position="731"/>
    </location>
</feature>
<comment type="similarity">
    <text evidence="2">Belongs to the peptidase C19 family.</text>
</comment>
<evidence type="ECO:0000256" key="3">
    <source>
        <dbReference type="ARBA" id="ARBA00012759"/>
    </source>
</evidence>
<dbReference type="Proteomes" id="UP001218218">
    <property type="component" value="Unassembled WGS sequence"/>
</dbReference>
<keyword evidence="12" id="KW-1185">Reference proteome</keyword>
<sequence>MLGGVSAMPTSPGVGGFGALGKSGSTSDGSGRHFENMSTSQIKAQTIETVRRESKGAGPLALLRQARAQIASAHDYEAKGDLKNALAAYTKGGSLVRAALDSTEYKRESAGGVVHKECLDFQKSYSADMASRMGAIEEKLKALEKEKAEEAPNTTSMGGIKDRIKALQSNGLALAPDASKRPQITKYPTPPTSPRVFTTPNTTAPAALAPSPLVPSTPISTSSSPHALVSPSSFGPPSPVSTPSSSPVHMFSAALPSTVTVPPMSPSHSYSLSSTEAKFPSIDELDESFTLPSLPSVPRELPVPPDSSSFRTFLPIDRPSSTPVTPTVSSFVSRPASPTKPKPSGLSTAKAPLPNSGTAFPKELQTYLRDYKVLLLDVRNRADFDKAHIRTEAVVCVEPIILGRAGLTAERLEDSMASAPTNETTMFKNRDKFDLIVVYDQSSQTLGGPNTPMSVLVRLISETAFTKLLKRMPMTLVGGFDAWRREVGEQGTAAAKAPSPAPISFTSSTSSSSSSSSAAAAAAAPMSNGYSSVNGANGLNGAAPMVNGFSSSSSSTSMTNGFAGSASTSSSSSDTQHQLWTPRSRADTNPAQQQQQQQQQHGTTFQHRPNYSLDQTIGHSRSPAEITYPTNYQSGADYGSRPSAGSRRPTLSRAGQSAAGPSSFAHGIPENYASSPPPLTNGNSSSSPITYPSFAPMRTSMSASPSLPSLNHTGPSPPAAIASPPLASINPTLSRRRSDYVDQSAEAVSSLHHQGRPLPAIDYPSAQHILRPPPAVASSALERQDRPRGTSLSVSGGPGSGIGGSGSGGGPPRIQSDYAPTYWSDIGVGTSGLKNLGNTCYMNAPIQCLSATLPFAQFFANGRWKTAVNTVNTLGSKGLLSGAFAKLVHSMWSGDLPYIIPIDFRKAVCHLNSQYNGSNQHDSQEFLSFLLDGIHEDLNRLLAKPTFTRTPEQEAELERLGPQIASEQEWRLWKTRNDSVIVDFFQGQFRNRLQCLTCQTTSTTYNVFSILQLPIPQGRSSKVPLQNCMDAFFNTEILDKDDAWDCPKCKTKRRAAKQLSLARLPPILVIHLKRFEIHGRFSDKIDTFVDFPLKSLDLTNFMPPPLPPGADKSQLNSVSPDDPRCQLPPYKYNLYGVTNHSGNLTSGHYTAYIADRDGWKSCDDSSIRPVDEKQVVNQRAYVLFYKRMKTP</sequence>
<feature type="domain" description="USP" evidence="10">
    <location>
        <begin position="831"/>
        <end position="1188"/>
    </location>
</feature>
<dbReference type="InterPro" id="IPR001394">
    <property type="entry name" value="Peptidase_C19_UCH"/>
</dbReference>
<feature type="region of interest" description="Disordered" evidence="8">
    <location>
        <begin position="491"/>
        <end position="515"/>
    </location>
</feature>
<dbReference type="GO" id="GO:0006508">
    <property type="term" value="P:proteolysis"/>
    <property type="evidence" value="ECO:0007669"/>
    <property type="project" value="UniProtKB-KW"/>
</dbReference>
<evidence type="ECO:0000256" key="8">
    <source>
        <dbReference type="SAM" id="MobiDB-lite"/>
    </source>
</evidence>
<feature type="compositionally biased region" description="Low complexity" evidence="8">
    <location>
        <begin position="493"/>
        <end position="515"/>
    </location>
</feature>
<comment type="catalytic activity">
    <reaction evidence="1">
        <text>Thiol-dependent hydrolysis of ester, thioester, amide, peptide and isopeptide bonds formed by the C-terminal Gly of ubiquitin (a 76-residue protein attached to proteins as an intracellular targeting signal).</text>
        <dbReference type="EC" id="3.4.19.12"/>
    </reaction>
</comment>
<dbReference type="InterPro" id="IPR001763">
    <property type="entry name" value="Rhodanese-like_dom"/>
</dbReference>
<keyword evidence="5" id="KW-0833">Ubl conjugation pathway</keyword>
<evidence type="ECO:0000256" key="2">
    <source>
        <dbReference type="ARBA" id="ARBA00009085"/>
    </source>
</evidence>
<evidence type="ECO:0000256" key="7">
    <source>
        <dbReference type="ARBA" id="ARBA00022807"/>
    </source>
</evidence>
<feature type="compositionally biased region" description="Polar residues" evidence="8">
    <location>
        <begin position="601"/>
        <end position="619"/>
    </location>
</feature>
<dbReference type="InterPro" id="IPR028889">
    <property type="entry name" value="USP"/>
</dbReference>
<evidence type="ECO:0000313" key="12">
    <source>
        <dbReference type="Proteomes" id="UP001218218"/>
    </source>
</evidence>
<feature type="domain" description="Rhodanese" evidence="9">
    <location>
        <begin position="369"/>
        <end position="492"/>
    </location>
</feature>
<dbReference type="InterPro" id="IPR036873">
    <property type="entry name" value="Rhodanese-like_dom_sf"/>
</dbReference>
<evidence type="ECO:0000256" key="1">
    <source>
        <dbReference type="ARBA" id="ARBA00000707"/>
    </source>
</evidence>
<feature type="compositionally biased region" description="Low complexity" evidence="8">
    <location>
        <begin position="319"/>
        <end position="333"/>
    </location>
</feature>
<dbReference type="SMART" id="SM00450">
    <property type="entry name" value="RHOD"/>
    <property type="match status" value="1"/>
</dbReference>
<dbReference type="SUPFAM" id="SSF54001">
    <property type="entry name" value="Cysteine proteinases"/>
    <property type="match status" value="1"/>
</dbReference>
<keyword evidence="6 11" id="KW-0378">Hydrolase</keyword>
<dbReference type="InterPro" id="IPR018200">
    <property type="entry name" value="USP_CS"/>
</dbReference>
<feature type="region of interest" description="Disordered" evidence="8">
    <location>
        <begin position="290"/>
        <end position="355"/>
    </location>
</feature>
<dbReference type="GO" id="GO:0004843">
    <property type="term" value="F:cysteine-type deubiquitinase activity"/>
    <property type="evidence" value="ECO:0007669"/>
    <property type="project" value="UniProtKB-EC"/>
</dbReference>
<dbReference type="Pfam" id="PF00443">
    <property type="entry name" value="UCH"/>
    <property type="match status" value="1"/>
</dbReference>
<dbReference type="InterPro" id="IPR050185">
    <property type="entry name" value="Ub_carboxyl-term_hydrolase"/>
</dbReference>
<feature type="region of interest" description="Disordered" evidence="8">
    <location>
        <begin position="173"/>
        <end position="247"/>
    </location>
</feature>
<dbReference type="PROSITE" id="PS50235">
    <property type="entry name" value="USP_3"/>
    <property type="match status" value="1"/>
</dbReference>
<evidence type="ECO:0000313" key="11">
    <source>
        <dbReference type="EMBL" id="KAJ7300873.1"/>
    </source>
</evidence>
<dbReference type="EMBL" id="JARIHO010000150">
    <property type="protein sequence ID" value="KAJ7300873.1"/>
    <property type="molecule type" value="Genomic_DNA"/>
</dbReference>
<dbReference type="SUPFAM" id="SSF52821">
    <property type="entry name" value="Rhodanese/Cell cycle control phosphatase"/>
    <property type="match status" value="1"/>
</dbReference>
<dbReference type="Gene3D" id="3.40.250.10">
    <property type="entry name" value="Rhodanese-like domain"/>
    <property type="match status" value="1"/>
</dbReference>
<reference evidence="11" key="1">
    <citation type="submission" date="2023-03" db="EMBL/GenBank/DDBJ databases">
        <title>Massive genome expansion in bonnet fungi (Mycena s.s.) driven by repeated elements and novel gene families across ecological guilds.</title>
        <authorList>
            <consortium name="Lawrence Berkeley National Laboratory"/>
            <person name="Harder C.B."/>
            <person name="Miyauchi S."/>
            <person name="Viragh M."/>
            <person name="Kuo A."/>
            <person name="Thoen E."/>
            <person name="Andreopoulos B."/>
            <person name="Lu D."/>
            <person name="Skrede I."/>
            <person name="Drula E."/>
            <person name="Henrissat B."/>
            <person name="Morin E."/>
            <person name="Kohler A."/>
            <person name="Barry K."/>
            <person name="LaButti K."/>
            <person name="Morin E."/>
            <person name="Salamov A."/>
            <person name="Lipzen A."/>
            <person name="Mereny Z."/>
            <person name="Hegedus B."/>
            <person name="Baldrian P."/>
            <person name="Stursova M."/>
            <person name="Weitz H."/>
            <person name="Taylor A."/>
            <person name="Grigoriev I.V."/>
            <person name="Nagy L.G."/>
            <person name="Martin F."/>
            <person name="Kauserud H."/>
        </authorList>
    </citation>
    <scope>NUCLEOTIDE SEQUENCE</scope>
    <source>
        <strain evidence="11">CBHHK002</strain>
    </source>
</reference>
<dbReference type="AlphaFoldDB" id="A0AAD6YXL0"/>
<proteinExistence type="inferred from homology"/>
<dbReference type="EC" id="3.4.19.12" evidence="3"/>
<dbReference type="InterPro" id="IPR038765">
    <property type="entry name" value="Papain-like_cys_pep_sf"/>
</dbReference>
<feature type="region of interest" description="Disordered" evidence="8">
    <location>
        <begin position="550"/>
        <end position="757"/>
    </location>
</feature>
<evidence type="ECO:0000256" key="4">
    <source>
        <dbReference type="ARBA" id="ARBA00022670"/>
    </source>
</evidence>
<dbReference type="PROSITE" id="PS00973">
    <property type="entry name" value="USP_2"/>
    <property type="match status" value="1"/>
</dbReference>
<feature type="compositionally biased region" description="Polar residues" evidence="8">
    <location>
        <begin position="574"/>
        <end position="591"/>
    </location>
</feature>
<dbReference type="Pfam" id="PF00581">
    <property type="entry name" value="Rhodanese"/>
    <property type="match status" value="1"/>
</dbReference>
<evidence type="ECO:0000259" key="9">
    <source>
        <dbReference type="PROSITE" id="PS50206"/>
    </source>
</evidence>
<dbReference type="GO" id="GO:0016579">
    <property type="term" value="P:protein deubiquitination"/>
    <property type="evidence" value="ECO:0007669"/>
    <property type="project" value="InterPro"/>
</dbReference>
<keyword evidence="4" id="KW-0645">Protease</keyword>
<evidence type="ECO:0000256" key="6">
    <source>
        <dbReference type="ARBA" id="ARBA00022801"/>
    </source>
</evidence>
<comment type="caution">
    <text evidence="11">The sequence shown here is derived from an EMBL/GenBank/DDBJ whole genome shotgun (WGS) entry which is preliminary data.</text>
</comment>
<dbReference type="PANTHER" id="PTHR21646">
    <property type="entry name" value="UBIQUITIN CARBOXYL-TERMINAL HYDROLASE"/>
    <property type="match status" value="1"/>
</dbReference>
<dbReference type="PANTHER" id="PTHR21646:SF95">
    <property type="entry name" value="UBIQUITIN CARBOXYL-TERMINAL HYDROLASE 4-RELATED"/>
    <property type="match status" value="1"/>
</dbReference>
<feature type="compositionally biased region" description="Polar residues" evidence="8">
    <location>
        <begin position="680"/>
        <end position="690"/>
    </location>
</feature>
<accession>A0AAD6YXL0</accession>
<keyword evidence="7" id="KW-0788">Thiol protease</keyword>
<feature type="region of interest" description="Disordered" evidence="8">
    <location>
        <begin position="777"/>
        <end position="814"/>
    </location>
</feature>
<name>A0AAD6YXL0_9AGAR</name>
<organism evidence="11 12">
    <name type="scientific">Mycena albidolilacea</name>
    <dbReference type="NCBI Taxonomy" id="1033008"/>
    <lineage>
        <taxon>Eukaryota</taxon>
        <taxon>Fungi</taxon>
        <taxon>Dikarya</taxon>
        <taxon>Basidiomycota</taxon>
        <taxon>Agaricomycotina</taxon>
        <taxon>Agaricomycetes</taxon>
        <taxon>Agaricomycetidae</taxon>
        <taxon>Agaricales</taxon>
        <taxon>Marasmiineae</taxon>
        <taxon>Mycenaceae</taxon>
        <taxon>Mycena</taxon>
    </lineage>
</organism>
<gene>
    <name evidence="11" type="ORF">DFH08DRAFT_127446</name>
</gene>
<evidence type="ECO:0000259" key="10">
    <source>
        <dbReference type="PROSITE" id="PS50235"/>
    </source>
</evidence>
<evidence type="ECO:0000256" key="5">
    <source>
        <dbReference type="ARBA" id="ARBA00022786"/>
    </source>
</evidence>
<dbReference type="CDD" id="cd02674">
    <property type="entry name" value="Peptidase_C19R"/>
    <property type="match status" value="1"/>
</dbReference>
<feature type="compositionally biased region" description="Polar residues" evidence="8">
    <location>
        <begin position="699"/>
        <end position="714"/>
    </location>
</feature>